<dbReference type="InterPro" id="IPR004498">
    <property type="entry name" value="Ribosomal_PrmA_MeTrfase"/>
</dbReference>
<comment type="subcellular location">
    <subcellularLocation>
        <location evidence="6">Cytoplasm</location>
    </subcellularLocation>
</comment>
<sequence>MKWHEITISTTEQAIEMISNFLHEMDAGGVSIEESGTLNKERDTSLGQWYEKPLNDIPEGQAIIKGYFTESVNMDELKMQLVPRIEELKEFGIDPGQYEISFKLVDEEDWATAWKQYFKPIRVSEKLTIKPTWEEYEPEAGENIIELDPGMAFGTGTHPTTALCLQTLESVITGDEEVIDVGTGSGILAIGAMKLGARRVLALDLDPVAVSSATENVRLNGLSSDVEVLESDLLGVLGGKVVHAVNERDALATSVTLPVDLVVANILAEIILLFIDDVFAAVKPGGIYIASGIYKNKESDVEEGLIRSGFEIVDKRRDEDWIAFVARKPQVNE</sequence>
<keyword evidence="4 6" id="KW-0808">Transferase</keyword>
<evidence type="ECO:0000256" key="4">
    <source>
        <dbReference type="ARBA" id="ARBA00022679"/>
    </source>
</evidence>
<comment type="caution">
    <text evidence="7">The sequence shown here is derived from an EMBL/GenBank/DDBJ whole genome shotgun (WGS) entry which is preliminary data.</text>
</comment>
<evidence type="ECO:0000256" key="1">
    <source>
        <dbReference type="ARBA" id="ARBA00009741"/>
    </source>
</evidence>
<keyword evidence="8" id="KW-1185">Reference proteome</keyword>
<dbReference type="GO" id="GO:0005840">
    <property type="term" value="C:ribosome"/>
    <property type="evidence" value="ECO:0007669"/>
    <property type="project" value="UniProtKB-KW"/>
</dbReference>
<comment type="function">
    <text evidence="6">Methylates ribosomal protein L11.</text>
</comment>
<dbReference type="GO" id="GO:0032259">
    <property type="term" value="P:methylation"/>
    <property type="evidence" value="ECO:0007669"/>
    <property type="project" value="UniProtKB-KW"/>
</dbReference>
<evidence type="ECO:0000256" key="2">
    <source>
        <dbReference type="ARBA" id="ARBA00022490"/>
    </source>
</evidence>
<dbReference type="GO" id="GO:0008168">
    <property type="term" value="F:methyltransferase activity"/>
    <property type="evidence" value="ECO:0007669"/>
    <property type="project" value="UniProtKB-KW"/>
</dbReference>
<dbReference type="PANTHER" id="PTHR43648">
    <property type="entry name" value="ELECTRON TRANSFER FLAVOPROTEIN BETA SUBUNIT LYSINE METHYLTRANSFERASE"/>
    <property type="match status" value="1"/>
</dbReference>
<dbReference type="PANTHER" id="PTHR43648:SF1">
    <property type="entry name" value="ELECTRON TRANSFER FLAVOPROTEIN BETA SUBUNIT LYSINE METHYLTRANSFERASE"/>
    <property type="match status" value="1"/>
</dbReference>
<keyword evidence="7" id="KW-0689">Ribosomal protein</keyword>
<protein>
    <recommendedName>
        <fullName evidence="6">Ribosomal protein L11 methyltransferase</fullName>
        <shortName evidence="6">L11 Mtase</shortName>
        <ecNumber evidence="6">2.1.1.-</ecNumber>
    </recommendedName>
</protein>
<dbReference type="InterPro" id="IPR029063">
    <property type="entry name" value="SAM-dependent_MTases_sf"/>
</dbReference>
<comment type="catalytic activity">
    <reaction evidence="6">
        <text>L-lysyl-[protein] + 3 S-adenosyl-L-methionine = N(6),N(6),N(6)-trimethyl-L-lysyl-[protein] + 3 S-adenosyl-L-homocysteine + 3 H(+)</text>
        <dbReference type="Rhea" id="RHEA:54192"/>
        <dbReference type="Rhea" id="RHEA-COMP:9752"/>
        <dbReference type="Rhea" id="RHEA-COMP:13826"/>
        <dbReference type="ChEBI" id="CHEBI:15378"/>
        <dbReference type="ChEBI" id="CHEBI:29969"/>
        <dbReference type="ChEBI" id="CHEBI:57856"/>
        <dbReference type="ChEBI" id="CHEBI:59789"/>
        <dbReference type="ChEBI" id="CHEBI:61961"/>
    </reaction>
</comment>
<dbReference type="NCBIfam" id="TIGR00406">
    <property type="entry name" value="prmA"/>
    <property type="match status" value="1"/>
</dbReference>
<dbReference type="InterPro" id="IPR050078">
    <property type="entry name" value="Ribosomal_L11_MeTrfase_PrmA"/>
</dbReference>
<dbReference type="EMBL" id="BSSQ01000014">
    <property type="protein sequence ID" value="GLX69182.1"/>
    <property type="molecule type" value="Genomic_DNA"/>
</dbReference>
<dbReference type="SUPFAM" id="SSF53335">
    <property type="entry name" value="S-adenosyl-L-methionine-dependent methyltransferases"/>
    <property type="match status" value="1"/>
</dbReference>
<keyword evidence="2 6" id="KW-0963">Cytoplasm</keyword>
<gene>
    <name evidence="6 7" type="primary">prmA</name>
    <name evidence="7" type="ORF">MU1_35270</name>
</gene>
<dbReference type="HAMAP" id="MF_00735">
    <property type="entry name" value="Methyltr_PrmA"/>
    <property type="match status" value="1"/>
</dbReference>
<name>A0ABQ6GHS6_9BACL</name>
<dbReference type="Proteomes" id="UP001157114">
    <property type="component" value="Unassembled WGS sequence"/>
</dbReference>
<evidence type="ECO:0000256" key="3">
    <source>
        <dbReference type="ARBA" id="ARBA00022603"/>
    </source>
</evidence>
<comment type="similarity">
    <text evidence="1 6">Belongs to the methyltransferase superfamily. PrmA family.</text>
</comment>
<feature type="binding site" evidence="6">
    <location>
        <position position="161"/>
    </location>
    <ligand>
        <name>S-adenosyl-L-methionine</name>
        <dbReference type="ChEBI" id="CHEBI:59789"/>
    </ligand>
</feature>
<feature type="binding site" evidence="6">
    <location>
        <position position="204"/>
    </location>
    <ligand>
        <name>S-adenosyl-L-methionine</name>
        <dbReference type="ChEBI" id="CHEBI:59789"/>
    </ligand>
</feature>
<keyword evidence="3 6" id="KW-0489">Methyltransferase</keyword>
<accession>A0ABQ6GHS6</accession>
<proteinExistence type="inferred from homology"/>
<feature type="binding site" evidence="6">
    <location>
        <position position="265"/>
    </location>
    <ligand>
        <name>S-adenosyl-L-methionine</name>
        <dbReference type="ChEBI" id="CHEBI:59789"/>
    </ligand>
</feature>
<reference evidence="7 8" key="1">
    <citation type="submission" date="2023-03" db="EMBL/GenBank/DDBJ databases">
        <title>Draft genome sequence of the bacteria which degrade cell wall of Tricholomamatutake.</title>
        <authorList>
            <person name="Konishi Y."/>
            <person name="Fukuta Y."/>
            <person name="Shirasaka N."/>
        </authorList>
    </citation>
    <scope>NUCLEOTIDE SEQUENCE [LARGE SCALE GENOMIC DNA]</scope>
    <source>
        <strain evidence="8">mu1</strain>
    </source>
</reference>
<evidence type="ECO:0000256" key="5">
    <source>
        <dbReference type="ARBA" id="ARBA00022691"/>
    </source>
</evidence>
<dbReference type="RefSeq" id="WP_284239962.1">
    <property type="nucleotide sequence ID" value="NZ_BSSQ01000014.1"/>
</dbReference>
<dbReference type="Pfam" id="PF06325">
    <property type="entry name" value="PrmA"/>
    <property type="match status" value="1"/>
</dbReference>
<dbReference type="Gene3D" id="3.40.50.150">
    <property type="entry name" value="Vaccinia Virus protein VP39"/>
    <property type="match status" value="1"/>
</dbReference>
<keyword evidence="5 6" id="KW-0949">S-adenosyl-L-methionine</keyword>
<dbReference type="PIRSF" id="PIRSF000401">
    <property type="entry name" value="RPL11_MTase"/>
    <property type="match status" value="1"/>
</dbReference>
<feature type="binding site" evidence="6">
    <location>
        <position position="182"/>
    </location>
    <ligand>
        <name>S-adenosyl-L-methionine</name>
        <dbReference type="ChEBI" id="CHEBI:59789"/>
    </ligand>
</feature>
<organism evidence="7 8">
    <name type="scientific">Paenibacillus glycanilyticus</name>
    <dbReference type="NCBI Taxonomy" id="126569"/>
    <lineage>
        <taxon>Bacteria</taxon>
        <taxon>Bacillati</taxon>
        <taxon>Bacillota</taxon>
        <taxon>Bacilli</taxon>
        <taxon>Bacillales</taxon>
        <taxon>Paenibacillaceae</taxon>
        <taxon>Paenibacillus</taxon>
    </lineage>
</organism>
<dbReference type="EC" id="2.1.1.-" evidence="6"/>
<dbReference type="CDD" id="cd02440">
    <property type="entry name" value="AdoMet_MTases"/>
    <property type="match status" value="1"/>
</dbReference>
<evidence type="ECO:0000313" key="8">
    <source>
        <dbReference type="Proteomes" id="UP001157114"/>
    </source>
</evidence>
<evidence type="ECO:0000256" key="6">
    <source>
        <dbReference type="HAMAP-Rule" id="MF_00735"/>
    </source>
</evidence>
<evidence type="ECO:0000313" key="7">
    <source>
        <dbReference type="EMBL" id="GLX69182.1"/>
    </source>
</evidence>
<keyword evidence="7" id="KW-0687">Ribonucleoprotein</keyword>